<dbReference type="Proteomes" id="UP000800094">
    <property type="component" value="Unassembled WGS sequence"/>
</dbReference>
<organism evidence="2 3">
    <name type="scientific">Trematosphaeria pertusa</name>
    <dbReference type="NCBI Taxonomy" id="390896"/>
    <lineage>
        <taxon>Eukaryota</taxon>
        <taxon>Fungi</taxon>
        <taxon>Dikarya</taxon>
        <taxon>Ascomycota</taxon>
        <taxon>Pezizomycotina</taxon>
        <taxon>Dothideomycetes</taxon>
        <taxon>Pleosporomycetidae</taxon>
        <taxon>Pleosporales</taxon>
        <taxon>Massarineae</taxon>
        <taxon>Trematosphaeriaceae</taxon>
        <taxon>Trematosphaeria</taxon>
    </lineage>
</organism>
<dbReference type="EMBL" id="ML987191">
    <property type="protein sequence ID" value="KAF2253078.1"/>
    <property type="molecule type" value="Genomic_DNA"/>
</dbReference>
<gene>
    <name evidence="2" type="ORF">BU26DRAFT_501332</name>
</gene>
<evidence type="ECO:0000313" key="2">
    <source>
        <dbReference type="EMBL" id="KAF2253078.1"/>
    </source>
</evidence>
<feature type="region of interest" description="Disordered" evidence="1">
    <location>
        <begin position="104"/>
        <end position="140"/>
    </location>
</feature>
<dbReference type="RefSeq" id="XP_033688082.1">
    <property type="nucleotide sequence ID" value="XM_033826562.1"/>
</dbReference>
<evidence type="ECO:0000256" key="1">
    <source>
        <dbReference type="SAM" id="MobiDB-lite"/>
    </source>
</evidence>
<dbReference type="GeneID" id="54579892"/>
<name>A0A6A6ISJ5_9PLEO</name>
<dbReference type="AlphaFoldDB" id="A0A6A6ISJ5"/>
<protein>
    <submittedName>
        <fullName evidence="2">Uncharacterized protein</fullName>
    </submittedName>
</protein>
<accession>A0A6A6ISJ5</accession>
<feature type="compositionally biased region" description="Basic and acidic residues" evidence="1">
    <location>
        <begin position="108"/>
        <end position="129"/>
    </location>
</feature>
<evidence type="ECO:0000313" key="3">
    <source>
        <dbReference type="Proteomes" id="UP000800094"/>
    </source>
</evidence>
<proteinExistence type="predicted"/>
<sequence>MLDNPHLRNTSRCHYSLQIAGRRPAHSTVRFADAGYVVAVAQRAIAHDEARQFVTRHSAAAAKNAVEGRSVYQSVLHPARPLAAGPYSPMPTLRQRGLTVPSFTLGSDGRRLDGQARNARTRDGLDGHPNRTVHRSHAARDTCPQGLSAHARFLRGGECNKCSPDCRGGQRQHEGAELGAAALRKPVARQMFPAGT</sequence>
<keyword evidence="3" id="KW-1185">Reference proteome</keyword>
<reference evidence="2" key="1">
    <citation type="journal article" date="2020" name="Stud. Mycol.">
        <title>101 Dothideomycetes genomes: a test case for predicting lifestyles and emergence of pathogens.</title>
        <authorList>
            <person name="Haridas S."/>
            <person name="Albert R."/>
            <person name="Binder M."/>
            <person name="Bloem J."/>
            <person name="Labutti K."/>
            <person name="Salamov A."/>
            <person name="Andreopoulos B."/>
            <person name="Baker S."/>
            <person name="Barry K."/>
            <person name="Bills G."/>
            <person name="Bluhm B."/>
            <person name="Cannon C."/>
            <person name="Castanera R."/>
            <person name="Culley D."/>
            <person name="Daum C."/>
            <person name="Ezra D."/>
            <person name="Gonzalez J."/>
            <person name="Henrissat B."/>
            <person name="Kuo A."/>
            <person name="Liang C."/>
            <person name="Lipzen A."/>
            <person name="Lutzoni F."/>
            <person name="Magnuson J."/>
            <person name="Mondo S."/>
            <person name="Nolan M."/>
            <person name="Ohm R."/>
            <person name="Pangilinan J."/>
            <person name="Park H.-J."/>
            <person name="Ramirez L."/>
            <person name="Alfaro M."/>
            <person name="Sun H."/>
            <person name="Tritt A."/>
            <person name="Yoshinaga Y."/>
            <person name="Zwiers L.-H."/>
            <person name="Turgeon B."/>
            <person name="Goodwin S."/>
            <person name="Spatafora J."/>
            <person name="Crous P."/>
            <person name="Grigoriev I."/>
        </authorList>
    </citation>
    <scope>NUCLEOTIDE SEQUENCE</scope>
    <source>
        <strain evidence="2">CBS 122368</strain>
    </source>
</reference>